<evidence type="ECO:0000256" key="1">
    <source>
        <dbReference type="SAM" id="MobiDB-lite"/>
    </source>
</evidence>
<feature type="transmembrane region" description="Helical" evidence="2">
    <location>
        <begin position="65"/>
        <end position="86"/>
    </location>
</feature>
<evidence type="ECO:0000256" key="2">
    <source>
        <dbReference type="SAM" id="Phobius"/>
    </source>
</evidence>
<feature type="compositionally biased region" description="Pro residues" evidence="1">
    <location>
        <begin position="277"/>
        <end position="289"/>
    </location>
</feature>
<feature type="compositionally biased region" description="Pro residues" evidence="1">
    <location>
        <begin position="228"/>
        <end position="237"/>
    </location>
</feature>
<feature type="compositionally biased region" description="Low complexity" evidence="1">
    <location>
        <begin position="335"/>
        <end position="352"/>
    </location>
</feature>
<feature type="compositionally biased region" description="Low complexity" evidence="1">
    <location>
        <begin position="255"/>
        <end position="268"/>
    </location>
</feature>
<keyword evidence="2" id="KW-0812">Transmembrane</keyword>
<feature type="transmembrane region" description="Helical" evidence="2">
    <location>
        <begin position="98"/>
        <end position="116"/>
    </location>
</feature>
<feature type="compositionally biased region" description="Basic residues" evidence="1">
    <location>
        <begin position="302"/>
        <end position="313"/>
    </location>
</feature>
<keyword evidence="2" id="KW-0472">Membrane</keyword>
<organism evidence="3 4">
    <name type="scientific">Allonocardiopsis opalescens</name>
    <dbReference type="NCBI Taxonomy" id="1144618"/>
    <lineage>
        <taxon>Bacteria</taxon>
        <taxon>Bacillati</taxon>
        <taxon>Actinomycetota</taxon>
        <taxon>Actinomycetes</taxon>
        <taxon>Streptosporangiales</taxon>
        <taxon>Allonocardiopsis</taxon>
    </lineage>
</organism>
<feature type="compositionally biased region" description="Low complexity" evidence="1">
    <location>
        <begin position="211"/>
        <end position="224"/>
    </location>
</feature>
<sequence length="396" mass="41046">METRHPRSARPAAPRPPSRRRLPRLLATLSVLLVGLAVGGAAVYLSFAAILALVVRGGVPAQQAFLYPSLGYALLAAFFIGVLALNARHWVLVLATELLFYALLVLLLAATVYGAAPAGIVRPDLATGLAAIPWLAFGLVSWLLFTLVRAPDDDERAEPPAGHADRPEYTDAPEQAGPADTTVPLAPVRALPEPPALSEQRPEPGPEPDARPAAAAASGAPAEADGPEAPPPGPPRPGEPEPAGAPEPEPDREPAVSAVSAANATTTTGRFRRPEPEPVTEPAPEPEAPGEPAAAPSLARVPVRHRDVRRHTLPRLPQRTPGTTGHHPRTPVDEPAPLAAPAPARGGEAAARSRGYDDEGAVPDPQPDDPSGDESHAVPTEPPMGRVRSGPVPPGG</sequence>
<dbReference type="Proteomes" id="UP000237846">
    <property type="component" value="Unassembled WGS sequence"/>
</dbReference>
<feature type="region of interest" description="Disordered" evidence="1">
    <location>
        <begin position="154"/>
        <end position="396"/>
    </location>
</feature>
<dbReference type="RefSeq" id="WP_106242633.1">
    <property type="nucleotide sequence ID" value="NZ_PVZC01000002.1"/>
</dbReference>
<feature type="compositionally biased region" description="Acidic residues" evidence="1">
    <location>
        <begin position="358"/>
        <end position="372"/>
    </location>
</feature>
<dbReference type="EMBL" id="PVZC01000002">
    <property type="protein sequence ID" value="PRY00724.1"/>
    <property type="molecule type" value="Genomic_DNA"/>
</dbReference>
<dbReference type="AlphaFoldDB" id="A0A2T0QA38"/>
<accession>A0A2T0QA38</accession>
<keyword evidence="4" id="KW-1185">Reference proteome</keyword>
<comment type="caution">
    <text evidence="3">The sequence shown here is derived from an EMBL/GenBank/DDBJ whole genome shotgun (WGS) entry which is preliminary data.</text>
</comment>
<feature type="transmembrane region" description="Helical" evidence="2">
    <location>
        <begin position="128"/>
        <end position="148"/>
    </location>
</feature>
<gene>
    <name evidence="3" type="ORF">CLV72_102356</name>
</gene>
<dbReference type="PRINTS" id="PR01217">
    <property type="entry name" value="PRICHEXTENSN"/>
</dbReference>
<keyword evidence="2" id="KW-1133">Transmembrane helix</keyword>
<feature type="transmembrane region" description="Helical" evidence="2">
    <location>
        <begin position="25"/>
        <end position="53"/>
    </location>
</feature>
<proteinExistence type="predicted"/>
<reference evidence="3 4" key="1">
    <citation type="submission" date="2018-03" db="EMBL/GenBank/DDBJ databases">
        <title>Genomic Encyclopedia of Archaeal and Bacterial Type Strains, Phase II (KMG-II): from individual species to whole genera.</title>
        <authorList>
            <person name="Goeker M."/>
        </authorList>
    </citation>
    <scope>NUCLEOTIDE SEQUENCE [LARGE SCALE GENOMIC DNA]</scope>
    <source>
        <strain evidence="3 4">DSM 45601</strain>
    </source>
</reference>
<name>A0A2T0QA38_9ACTN</name>
<evidence type="ECO:0000313" key="4">
    <source>
        <dbReference type="Proteomes" id="UP000237846"/>
    </source>
</evidence>
<protein>
    <submittedName>
        <fullName evidence="3">Biotin transporter BioY</fullName>
    </submittedName>
</protein>
<feature type="compositionally biased region" description="Basic and acidic residues" evidence="1">
    <location>
        <begin position="200"/>
        <end position="210"/>
    </location>
</feature>
<evidence type="ECO:0000313" key="3">
    <source>
        <dbReference type="EMBL" id="PRY00724.1"/>
    </source>
</evidence>